<dbReference type="PROSITE" id="PS50011">
    <property type="entry name" value="PROTEIN_KINASE_DOM"/>
    <property type="match status" value="1"/>
</dbReference>
<dbReference type="InterPro" id="IPR008271">
    <property type="entry name" value="Ser/Thr_kinase_AS"/>
</dbReference>
<dbReference type="GO" id="GO:0004674">
    <property type="term" value="F:protein serine/threonine kinase activity"/>
    <property type="evidence" value="ECO:0007669"/>
    <property type="project" value="UniProtKB-EC"/>
</dbReference>
<protein>
    <recommendedName>
        <fullName evidence="1">non-specific serine/threonine protein kinase</fullName>
        <ecNumber evidence="1">2.7.11.1</ecNumber>
    </recommendedName>
</protein>
<sequence length="84" mass="9290">MMDALQHVHSHGLVHRDIKPDNIMLQSPKTWKLCLIDFGLTCFVPSSRVSVKPITHEDSTSAKGDPACVFGTLSFASLNTHEKD</sequence>
<dbReference type="Pfam" id="PF00069">
    <property type="entry name" value="Pkinase"/>
    <property type="match status" value="1"/>
</dbReference>
<proteinExistence type="predicted"/>
<dbReference type="EMBL" id="CAJMWT010004410">
    <property type="protein sequence ID" value="CAE6489834.1"/>
    <property type="molecule type" value="Genomic_DNA"/>
</dbReference>
<dbReference type="SUPFAM" id="SSF56112">
    <property type="entry name" value="Protein kinase-like (PK-like)"/>
    <property type="match status" value="1"/>
</dbReference>
<dbReference type="InterPro" id="IPR011009">
    <property type="entry name" value="Kinase-like_dom_sf"/>
</dbReference>
<evidence type="ECO:0000259" key="2">
    <source>
        <dbReference type="PROSITE" id="PS50011"/>
    </source>
</evidence>
<dbReference type="AlphaFoldDB" id="A0A8H3CN53"/>
<evidence type="ECO:0000313" key="4">
    <source>
        <dbReference type="Proteomes" id="UP000663843"/>
    </source>
</evidence>
<evidence type="ECO:0000256" key="1">
    <source>
        <dbReference type="ARBA" id="ARBA00012513"/>
    </source>
</evidence>
<dbReference type="Gene3D" id="1.10.510.10">
    <property type="entry name" value="Transferase(Phosphotransferase) domain 1"/>
    <property type="match status" value="1"/>
</dbReference>
<dbReference type="EC" id="2.7.11.1" evidence="1"/>
<feature type="non-terminal residue" evidence="3">
    <location>
        <position position="1"/>
    </location>
</feature>
<comment type="caution">
    <text evidence="3">The sequence shown here is derived from an EMBL/GenBank/DDBJ whole genome shotgun (WGS) entry which is preliminary data.</text>
</comment>
<accession>A0A8H3CN53</accession>
<dbReference type="Proteomes" id="UP000663843">
    <property type="component" value="Unassembled WGS sequence"/>
</dbReference>
<dbReference type="PANTHER" id="PTHR11909">
    <property type="entry name" value="CASEIN KINASE-RELATED"/>
    <property type="match status" value="1"/>
</dbReference>
<name>A0A8H3CN53_9AGAM</name>
<feature type="domain" description="Protein kinase" evidence="2">
    <location>
        <begin position="1"/>
        <end position="84"/>
    </location>
</feature>
<dbReference type="InterPro" id="IPR000719">
    <property type="entry name" value="Prot_kinase_dom"/>
</dbReference>
<dbReference type="PROSITE" id="PS00108">
    <property type="entry name" value="PROTEIN_KINASE_ST"/>
    <property type="match status" value="1"/>
</dbReference>
<gene>
    <name evidence="3" type="ORF">RDB_LOCUS128122</name>
</gene>
<dbReference type="GO" id="GO:0005524">
    <property type="term" value="F:ATP binding"/>
    <property type="evidence" value="ECO:0007669"/>
    <property type="project" value="InterPro"/>
</dbReference>
<dbReference type="InterPro" id="IPR050235">
    <property type="entry name" value="CK1_Ser-Thr_kinase"/>
</dbReference>
<reference evidence="3" key="1">
    <citation type="submission" date="2021-01" db="EMBL/GenBank/DDBJ databases">
        <authorList>
            <person name="Kaushik A."/>
        </authorList>
    </citation>
    <scope>NUCLEOTIDE SEQUENCE</scope>
    <source>
        <strain evidence="3">AG2-2IIIB</strain>
    </source>
</reference>
<evidence type="ECO:0000313" key="3">
    <source>
        <dbReference type="EMBL" id="CAE6489834.1"/>
    </source>
</evidence>
<organism evidence="3 4">
    <name type="scientific">Rhizoctonia solani</name>
    <dbReference type="NCBI Taxonomy" id="456999"/>
    <lineage>
        <taxon>Eukaryota</taxon>
        <taxon>Fungi</taxon>
        <taxon>Dikarya</taxon>
        <taxon>Basidiomycota</taxon>
        <taxon>Agaricomycotina</taxon>
        <taxon>Agaricomycetes</taxon>
        <taxon>Cantharellales</taxon>
        <taxon>Ceratobasidiaceae</taxon>
        <taxon>Rhizoctonia</taxon>
    </lineage>
</organism>